<dbReference type="GO" id="GO:0070006">
    <property type="term" value="F:metalloaminopeptidase activity"/>
    <property type="evidence" value="ECO:0007669"/>
    <property type="project" value="TreeGrafter"/>
</dbReference>
<dbReference type="InterPro" id="IPR014782">
    <property type="entry name" value="Peptidase_M1_dom"/>
</dbReference>
<dbReference type="SUPFAM" id="SSF55486">
    <property type="entry name" value="Metalloproteases ('zincins'), catalytic domain"/>
    <property type="match status" value="1"/>
</dbReference>
<dbReference type="GO" id="GO:0042277">
    <property type="term" value="F:peptide binding"/>
    <property type="evidence" value="ECO:0007669"/>
    <property type="project" value="TreeGrafter"/>
</dbReference>
<gene>
    <name evidence="2" type="ORF">METZ01_LOCUS108647</name>
</gene>
<dbReference type="PANTHER" id="PTHR11533">
    <property type="entry name" value="PROTEASE M1 ZINC METALLOPROTEASE"/>
    <property type="match status" value="1"/>
</dbReference>
<dbReference type="GO" id="GO:0005737">
    <property type="term" value="C:cytoplasm"/>
    <property type="evidence" value="ECO:0007669"/>
    <property type="project" value="TreeGrafter"/>
</dbReference>
<dbReference type="GO" id="GO:0005615">
    <property type="term" value="C:extracellular space"/>
    <property type="evidence" value="ECO:0007669"/>
    <property type="project" value="TreeGrafter"/>
</dbReference>
<feature type="domain" description="Peptidase M1 membrane alanine aminopeptidase" evidence="1">
    <location>
        <begin position="297"/>
        <end position="435"/>
    </location>
</feature>
<evidence type="ECO:0000313" key="2">
    <source>
        <dbReference type="EMBL" id="SVA55793.1"/>
    </source>
</evidence>
<protein>
    <recommendedName>
        <fullName evidence="1">Peptidase M1 membrane alanine aminopeptidase domain-containing protein</fullName>
    </recommendedName>
</protein>
<dbReference type="AlphaFoldDB" id="A0A381WV33"/>
<organism evidence="2">
    <name type="scientific">marine metagenome</name>
    <dbReference type="NCBI Taxonomy" id="408172"/>
    <lineage>
        <taxon>unclassified sequences</taxon>
        <taxon>metagenomes</taxon>
        <taxon>ecological metagenomes</taxon>
    </lineage>
</organism>
<dbReference type="PANTHER" id="PTHR11533:SF174">
    <property type="entry name" value="PUROMYCIN-SENSITIVE AMINOPEPTIDASE-RELATED"/>
    <property type="match status" value="1"/>
</dbReference>
<dbReference type="InterPro" id="IPR027268">
    <property type="entry name" value="Peptidase_M4/M1_CTD_sf"/>
</dbReference>
<name>A0A381WV33_9ZZZZ</name>
<dbReference type="Pfam" id="PF01433">
    <property type="entry name" value="Peptidase_M1"/>
    <property type="match status" value="1"/>
</dbReference>
<dbReference type="InterPro" id="IPR050344">
    <property type="entry name" value="Peptidase_M1_aminopeptidases"/>
</dbReference>
<accession>A0A381WV33</accession>
<reference evidence="2" key="1">
    <citation type="submission" date="2018-05" db="EMBL/GenBank/DDBJ databases">
        <authorList>
            <person name="Lanie J.A."/>
            <person name="Ng W.-L."/>
            <person name="Kazmierczak K.M."/>
            <person name="Andrzejewski T.M."/>
            <person name="Davidsen T.M."/>
            <person name="Wayne K.J."/>
            <person name="Tettelin H."/>
            <person name="Glass J.I."/>
            <person name="Rusch D."/>
            <person name="Podicherti R."/>
            <person name="Tsui H.-C.T."/>
            <person name="Winkler M.E."/>
        </authorList>
    </citation>
    <scope>NUCLEOTIDE SEQUENCE</scope>
</reference>
<dbReference type="Gene3D" id="1.10.390.10">
    <property type="entry name" value="Neutral Protease Domain 2"/>
    <property type="match status" value="1"/>
</dbReference>
<dbReference type="GO" id="GO:0043171">
    <property type="term" value="P:peptide catabolic process"/>
    <property type="evidence" value="ECO:0007669"/>
    <property type="project" value="TreeGrafter"/>
</dbReference>
<dbReference type="GO" id="GO:0008270">
    <property type="term" value="F:zinc ion binding"/>
    <property type="evidence" value="ECO:0007669"/>
    <property type="project" value="InterPro"/>
</dbReference>
<sequence>MKIGKSKSLKILTKRAIYFLISVFCFTITSYAIASDPLIHHSLTISLHPEKSNANIHDIVTIPKSIISSIPNFRLNKNSNIKHISLNGKDISTGMASDDFFRLKLPQHKQTDKNNINSDKLVCTYSIPLEIAKNNMETLFISGEDYFYPQPEVNGKTNFKVIFQVRVETPSNMKVVSQGEKLKDIVKNEIRTMIWKESKPQEEILIIADYYHEFSNHHGPIALYAYLRDSDRALASRYFEATKSYIDLYSKLIAPYPYKKFALVENSRQTGYGMPSFTLLGSRIIRFPFILNTSYPHEILHNWFGNGVYIHPNSGNWAEGLTSYLADHLLLEQAGKGGQYRFQELMKYSSYVNDTNDFPLEKFKRRDSMTSQAIGYGKMLMVFHMLRLEVGDAIFLNALRDFYKKNQFRYAGFKEIQASFEGISGRNLENFFNQWILRKGGPKLNLFSASRTKQNGNHLLKLQIRQTQSDSAFTFKLPIAVWLANKQKPRIKNINISKKKQISFIPFESKPLKIMLDPYHEVFRHLNPKEVPPNIGKAYGAETKKIILQKSNDSNELLSGYRDFYESIETSSRPPHINFKENSQSKIPASNLWIFGKNNKLSKDINAQLNQYGVKVEEKGITLNGRYFNWENHSFVFALTHQKSKNRQVVWFVTPSKKSIPGLIRKLPHYGKYGYLVFEGDEPKNVVKGTWPSSREGLDHTFTKGTYPLSSKAPLVKK</sequence>
<evidence type="ECO:0000259" key="1">
    <source>
        <dbReference type="Pfam" id="PF01433"/>
    </source>
</evidence>
<dbReference type="EMBL" id="UINC01012827">
    <property type="protein sequence ID" value="SVA55793.1"/>
    <property type="molecule type" value="Genomic_DNA"/>
</dbReference>
<proteinExistence type="predicted"/>
<dbReference type="GO" id="GO:0016020">
    <property type="term" value="C:membrane"/>
    <property type="evidence" value="ECO:0007669"/>
    <property type="project" value="TreeGrafter"/>
</dbReference>